<proteinExistence type="predicted"/>
<feature type="compositionally biased region" description="Low complexity" evidence="2">
    <location>
        <begin position="319"/>
        <end position="343"/>
    </location>
</feature>
<gene>
    <name evidence="3" type="ORF">C8263_03485</name>
</gene>
<evidence type="ECO:0000256" key="2">
    <source>
        <dbReference type="SAM" id="MobiDB-lite"/>
    </source>
</evidence>
<feature type="region of interest" description="Disordered" evidence="2">
    <location>
        <begin position="309"/>
        <end position="387"/>
    </location>
</feature>
<dbReference type="AlphaFoldDB" id="A0A2T3WC64"/>
<evidence type="ECO:0000313" key="4">
    <source>
        <dbReference type="Proteomes" id="UP000240317"/>
    </source>
</evidence>
<reference evidence="3 4" key="1">
    <citation type="submission" date="2018-03" db="EMBL/GenBank/DDBJ databases">
        <title>Draft genome of Deinococcus sp. OD32.</title>
        <authorList>
            <person name="Wang X.-P."/>
            <person name="Du Z.-J."/>
        </authorList>
    </citation>
    <scope>NUCLEOTIDE SEQUENCE [LARGE SCALE GENOMIC DNA]</scope>
    <source>
        <strain evidence="3 4">OD32</strain>
    </source>
</reference>
<keyword evidence="4" id="KW-1185">Reference proteome</keyword>
<dbReference type="Proteomes" id="UP000240317">
    <property type="component" value="Unassembled WGS sequence"/>
</dbReference>
<sequence length="387" mass="40004">MTNESTGGVSKRSLLLLGGLAALALNKDTRRALVHGSRSAWSGTQETVTGTLTPALLGAAHSAREVAVHTASSLREEGVPRAGALLSQVAHVAGEIVGQAQERALHLAGEAGQATAHVAARGGERAKQALQVAQVGVGHTVADAQGAGRELLASVHDRVGHVLHEAADGHEARKRRAERTLRQARREATRELQSGKKVLGAHQLEKAVAKRVAPLEKQLTRELRLLDKQRQRARRDDRRGGGVGGGVTALLLLGTGAVVLARVPAARQGILNAVEGHSPEAAQSLRQAGRNARNLIGTMWLERIEEDKATPAPGAARPTQAATTGGTWGGAVAPDSPAAARTTAETDKAEAKASEAKATDANAEAAKAKSDTPKADAKGGKPATPAH</sequence>
<name>A0A2T3WC64_9DEIO</name>
<dbReference type="RefSeq" id="WP_107136705.1">
    <property type="nucleotide sequence ID" value="NZ_PYSV01000002.1"/>
</dbReference>
<feature type="coiled-coil region" evidence="1">
    <location>
        <begin position="167"/>
        <end position="236"/>
    </location>
</feature>
<evidence type="ECO:0000256" key="1">
    <source>
        <dbReference type="SAM" id="Coils"/>
    </source>
</evidence>
<organism evidence="3 4">
    <name type="scientific">Deinococcus arcticus</name>
    <dbReference type="NCBI Taxonomy" id="2136176"/>
    <lineage>
        <taxon>Bacteria</taxon>
        <taxon>Thermotogati</taxon>
        <taxon>Deinococcota</taxon>
        <taxon>Deinococci</taxon>
        <taxon>Deinococcales</taxon>
        <taxon>Deinococcaceae</taxon>
        <taxon>Deinococcus</taxon>
    </lineage>
</organism>
<protein>
    <submittedName>
        <fullName evidence="3">Alginate biosynthesis protein AlgP</fullName>
    </submittedName>
</protein>
<accession>A0A2T3WC64</accession>
<comment type="caution">
    <text evidence="3">The sequence shown here is derived from an EMBL/GenBank/DDBJ whole genome shotgun (WGS) entry which is preliminary data.</text>
</comment>
<dbReference type="EMBL" id="PYSV01000002">
    <property type="protein sequence ID" value="PTA69394.1"/>
    <property type="molecule type" value="Genomic_DNA"/>
</dbReference>
<feature type="compositionally biased region" description="Basic and acidic residues" evidence="2">
    <location>
        <begin position="366"/>
        <end position="379"/>
    </location>
</feature>
<dbReference type="OrthoDB" id="67908at2"/>
<evidence type="ECO:0000313" key="3">
    <source>
        <dbReference type="EMBL" id="PTA69394.1"/>
    </source>
</evidence>
<keyword evidence="1" id="KW-0175">Coiled coil</keyword>
<feature type="compositionally biased region" description="Basic and acidic residues" evidence="2">
    <location>
        <begin position="344"/>
        <end position="358"/>
    </location>
</feature>